<dbReference type="EMBL" id="CP171853">
    <property type="protein sequence ID" value="XKM40036.1"/>
    <property type="molecule type" value="Genomic_DNA"/>
</dbReference>
<gene>
    <name evidence="1" type="ORF">A4U53_028935</name>
</gene>
<protein>
    <submittedName>
        <fullName evidence="1">Cupin domain-containing protein</fullName>
    </submittedName>
</protein>
<name>A0ACD5ELL8_9HYPH</name>
<reference evidence="1" key="1">
    <citation type="submission" date="2024-10" db="EMBL/GenBank/DDBJ databases">
        <title>Strain of Rhizobium-related bacteria isolated fromm roots of Vavilovia formosa.</title>
        <authorList>
            <person name="Kimeklis A."/>
            <person name="Afonin A."/>
        </authorList>
    </citation>
    <scope>NUCLEOTIDE SEQUENCE</scope>
    <source>
        <strain evidence="1">Vaf-46</strain>
    </source>
</reference>
<evidence type="ECO:0000313" key="1">
    <source>
        <dbReference type="EMBL" id="XKM40036.1"/>
    </source>
</evidence>
<sequence>MNVIDHGNSACEAWRVGVETRMHISACNGATALCIFEQWVAPKVGAPTHWHSVEEVLTVIAGKTEMWIDEDHMILTSGQSLIVPAHRKHGFRNVGSAILHIHAVLASASFEATFEGSTEPVRRWLPSSE</sequence>
<dbReference type="Proteomes" id="UP000078465">
    <property type="component" value="Chromosome"/>
</dbReference>
<organism evidence="1 2">
    <name type="scientific">Rhizobium ruizarguesonis</name>
    <dbReference type="NCBI Taxonomy" id="2081791"/>
    <lineage>
        <taxon>Bacteria</taxon>
        <taxon>Pseudomonadati</taxon>
        <taxon>Pseudomonadota</taxon>
        <taxon>Alphaproteobacteria</taxon>
        <taxon>Hyphomicrobiales</taxon>
        <taxon>Rhizobiaceae</taxon>
        <taxon>Rhizobium/Agrobacterium group</taxon>
        <taxon>Rhizobium</taxon>
    </lineage>
</organism>
<evidence type="ECO:0000313" key="2">
    <source>
        <dbReference type="Proteomes" id="UP000078465"/>
    </source>
</evidence>
<accession>A0ACD5ELL8</accession>
<proteinExistence type="predicted"/>